<dbReference type="PROSITE" id="PS00027">
    <property type="entry name" value="HOMEOBOX_1"/>
    <property type="match status" value="1"/>
</dbReference>
<keyword evidence="13" id="KW-1185">Reference proteome</keyword>
<comment type="function">
    <text evidence="10">Transcription factor.</text>
</comment>
<proteinExistence type="inferred from homology"/>
<dbReference type="Proteomes" id="UP001367508">
    <property type="component" value="Unassembled WGS sequence"/>
</dbReference>
<evidence type="ECO:0000256" key="6">
    <source>
        <dbReference type="ARBA" id="ARBA00023242"/>
    </source>
</evidence>
<evidence type="ECO:0000256" key="2">
    <source>
        <dbReference type="ARBA" id="ARBA00023015"/>
    </source>
</evidence>
<comment type="similarity">
    <text evidence="7 10">Belongs to the HD-ZIP homeobox family. Class I subfamily.</text>
</comment>
<dbReference type="SUPFAM" id="SSF46689">
    <property type="entry name" value="Homeodomain-like"/>
    <property type="match status" value="1"/>
</dbReference>
<evidence type="ECO:0000313" key="13">
    <source>
        <dbReference type="Proteomes" id="UP001367508"/>
    </source>
</evidence>
<keyword evidence="5 10" id="KW-0804">Transcription</keyword>
<dbReference type="InterPro" id="IPR000047">
    <property type="entry name" value="HTH_motif"/>
</dbReference>
<dbReference type="GO" id="GO:0045893">
    <property type="term" value="P:positive regulation of DNA-templated transcription"/>
    <property type="evidence" value="ECO:0007669"/>
    <property type="project" value="TreeGrafter"/>
</dbReference>
<evidence type="ECO:0000256" key="8">
    <source>
        <dbReference type="PROSITE-ProRule" id="PRU00108"/>
    </source>
</evidence>
<evidence type="ECO:0000256" key="10">
    <source>
        <dbReference type="RuleBase" id="RU369038"/>
    </source>
</evidence>
<keyword evidence="6 8" id="KW-0539">Nucleus</keyword>
<dbReference type="GO" id="GO:0000981">
    <property type="term" value="F:DNA-binding transcription factor activity, RNA polymerase II-specific"/>
    <property type="evidence" value="ECO:0007669"/>
    <property type="project" value="UniProtKB-UniRule"/>
</dbReference>
<dbReference type="EMBL" id="JAYMYQ010000004">
    <property type="protein sequence ID" value="KAK7340524.1"/>
    <property type="molecule type" value="Genomic_DNA"/>
</dbReference>
<dbReference type="GO" id="GO:0005634">
    <property type="term" value="C:nucleus"/>
    <property type="evidence" value="ECO:0007669"/>
    <property type="project" value="UniProtKB-SubCell"/>
</dbReference>
<evidence type="ECO:0000256" key="1">
    <source>
        <dbReference type="ARBA" id="ARBA00004123"/>
    </source>
</evidence>
<keyword evidence="2 10" id="KW-0805">Transcription regulation</keyword>
<dbReference type="PANTHER" id="PTHR24326:SF538">
    <property type="entry name" value="HOMEOBOX-LEUCINE ZIPPER PROTEIN HAT7"/>
    <property type="match status" value="1"/>
</dbReference>
<dbReference type="InterPro" id="IPR009057">
    <property type="entry name" value="Homeodomain-like_sf"/>
</dbReference>
<evidence type="ECO:0000259" key="11">
    <source>
        <dbReference type="PROSITE" id="PS50071"/>
    </source>
</evidence>
<evidence type="ECO:0000256" key="7">
    <source>
        <dbReference type="ARBA" id="ARBA00025748"/>
    </source>
</evidence>
<evidence type="ECO:0000256" key="3">
    <source>
        <dbReference type="ARBA" id="ARBA00023125"/>
    </source>
</evidence>
<dbReference type="AlphaFoldDB" id="A0AAN9LU64"/>
<feature type="DNA-binding region" description="Homeobox" evidence="8">
    <location>
        <begin position="75"/>
        <end position="134"/>
    </location>
</feature>
<comment type="caution">
    <text evidence="12">The sequence shown here is derived from an EMBL/GenBank/DDBJ whole genome shotgun (WGS) entry which is preliminary data.</text>
</comment>
<dbReference type="Gene3D" id="1.10.10.60">
    <property type="entry name" value="Homeodomain-like"/>
    <property type="match status" value="1"/>
</dbReference>
<organism evidence="12 13">
    <name type="scientific">Canavalia gladiata</name>
    <name type="common">Sword bean</name>
    <name type="synonym">Dolichos gladiatus</name>
    <dbReference type="NCBI Taxonomy" id="3824"/>
    <lineage>
        <taxon>Eukaryota</taxon>
        <taxon>Viridiplantae</taxon>
        <taxon>Streptophyta</taxon>
        <taxon>Embryophyta</taxon>
        <taxon>Tracheophyta</taxon>
        <taxon>Spermatophyta</taxon>
        <taxon>Magnoliopsida</taxon>
        <taxon>eudicotyledons</taxon>
        <taxon>Gunneridae</taxon>
        <taxon>Pentapetalae</taxon>
        <taxon>rosids</taxon>
        <taxon>fabids</taxon>
        <taxon>Fabales</taxon>
        <taxon>Fabaceae</taxon>
        <taxon>Papilionoideae</taxon>
        <taxon>50 kb inversion clade</taxon>
        <taxon>NPAAA clade</taxon>
        <taxon>indigoferoid/millettioid clade</taxon>
        <taxon>Phaseoleae</taxon>
        <taxon>Canavalia</taxon>
    </lineage>
</organism>
<evidence type="ECO:0000256" key="4">
    <source>
        <dbReference type="ARBA" id="ARBA00023155"/>
    </source>
</evidence>
<keyword evidence="3 8" id="KW-0238">DNA-binding</keyword>
<dbReference type="PANTHER" id="PTHR24326">
    <property type="entry name" value="HOMEOBOX-LEUCINE ZIPPER PROTEIN"/>
    <property type="match status" value="1"/>
</dbReference>
<reference evidence="12 13" key="1">
    <citation type="submission" date="2024-01" db="EMBL/GenBank/DDBJ databases">
        <title>The genomes of 5 underutilized Papilionoideae crops provide insights into root nodulation and disease resistanc.</title>
        <authorList>
            <person name="Jiang F."/>
        </authorList>
    </citation>
    <scope>NUCLEOTIDE SEQUENCE [LARGE SCALE GENOMIC DNA]</scope>
    <source>
        <strain evidence="12">LVBAO_FW01</strain>
        <tissue evidence="12">Leaves</tissue>
    </source>
</reference>
<dbReference type="PROSITE" id="PS50071">
    <property type="entry name" value="HOMEOBOX_2"/>
    <property type="match status" value="1"/>
</dbReference>
<protein>
    <recommendedName>
        <fullName evidence="10">Homeobox-leucine zipper protein</fullName>
    </recommendedName>
    <alternativeName>
        <fullName evidence="10">HD-ZIP protein</fullName>
    </alternativeName>
    <alternativeName>
        <fullName evidence="10">Homeodomain transcription factor</fullName>
    </alternativeName>
</protein>
<dbReference type="Pfam" id="PF02183">
    <property type="entry name" value="HALZ"/>
    <property type="match status" value="1"/>
</dbReference>
<comment type="subcellular location">
    <subcellularLocation>
        <location evidence="1 8 9">Nucleus</location>
    </subcellularLocation>
</comment>
<evidence type="ECO:0000256" key="5">
    <source>
        <dbReference type="ARBA" id="ARBA00023163"/>
    </source>
</evidence>
<keyword evidence="4 8" id="KW-0371">Homeobox</keyword>
<dbReference type="PRINTS" id="PR00031">
    <property type="entry name" value="HTHREPRESSR"/>
</dbReference>
<sequence>MTFPPSHTLIFNTHEHYHDHPSTSLNTFPLCHPQHFEGGEPFILKRSMSFSGIERNCDELHGDEELSDEGLLQCEDKKKKRLNLEQVKELEKSFELGNKLEPQRKFQLAKALGLKPRQIAIWFQNRRARWKTRQLEKEYKLLKMHFEQVKADNGALKAHNHKLLAQLKALKGREWCEAETKNFKKETESCWRNGSDNSSDINLDLSRTPVLSGHVSSQNSKSILQPTSSKPNSITQLLQDEAFGNMFHNIDEQHNFWPWLDQHHQFH</sequence>
<dbReference type="Pfam" id="PF00046">
    <property type="entry name" value="Homeodomain"/>
    <property type="match status" value="1"/>
</dbReference>
<dbReference type="InterPro" id="IPR045224">
    <property type="entry name" value="HDZip_class_I_plant"/>
</dbReference>
<evidence type="ECO:0000313" key="12">
    <source>
        <dbReference type="EMBL" id="KAK7340524.1"/>
    </source>
</evidence>
<dbReference type="CDD" id="cd00086">
    <property type="entry name" value="homeodomain"/>
    <property type="match status" value="1"/>
</dbReference>
<dbReference type="GO" id="GO:0000976">
    <property type="term" value="F:transcription cis-regulatory region binding"/>
    <property type="evidence" value="ECO:0007669"/>
    <property type="project" value="UniProtKB-ARBA"/>
</dbReference>
<dbReference type="InterPro" id="IPR001356">
    <property type="entry name" value="HD"/>
</dbReference>
<dbReference type="SMART" id="SM00389">
    <property type="entry name" value="HOX"/>
    <property type="match status" value="1"/>
</dbReference>
<dbReference type="InterPro" id="IPR017970">
    <property type="entry name" value="Homeobox_CS"/>
</dbReference>
<name>A0AAN9LU64_CANGL</name>
<gene>
    <name evidence="12" type="ORF">VNO77_21230</name>
</gene>
<dbReference type="FunFam" id="1.10.10.60:FF:000144">
    <property type="entry name" value="homeobox-leucine zipper protein ATHB-6-like"/>
    <property type="match status" value="1"/>
</dbReference>
<accession>A0AAN9LU64</accession>
<dbReference type="InterPro" id="IPR003106">
    <property type="entry name" value="Leu_zip_homeo"/>
</dbReference>
<evidence type="ECO:0000256" key="9">
    <source>
        <dbReference type="RuleBase" id="RU000682"/>
    </source>
</evidence>
<feature type="domain" description="Homeobox" evidence="11">
    <location>
        <begin position="73"/>
        <end position="133"/>
    </location>
</feature>